<keyword evidence="7" id="KW-0012">Acyltransferase</keyword>
<comment type="similarity">
    <text evidence="2 8">Belongs to the chloramphenicol acetyltransferase family.</text>
</comment>
<dbReference type="SUPFAM" id="SSF52777">
    <property type="entry name" value="CoA-dependent acyltransferases"/>
    <property type="match status" value="1"/>
</dbReference>
<dbReference type="AlphaFoldDB" id="A0A7W3SRT4"/>
<sequence>MISVPMIDNLEQYMKLAKETINNQQEYITGPVSIQVHHSFVDGFHVGKLVEKLQSHLNEF</sequence>
<keyword evidence="10" id="KW-1185">Reference proteome</keyword>
<evidence type="ECO:0000256" key="6">
    <source>
        <dbReference type="ARBA" id="ARBA00023251"/>
    </source>
</evidence>
<evidence type="ECO:0000313" key="10">
    <source>
        <dbReference type="Proteomes" id="UP000567067"/>
    </source>
</evidence>
<comment type="caution">
    <text evidence="9">The sequence shown here is derived from an EMBL/GenBank/DDBJ whole genome shotgun (WGS) entry which is preliminary data.</text>
</comment>
<dbReference type="RefSeq" id="WP_220482642.1">
    <property type="nucleotide sequence ID" value="NZ_JACJIP010000006.1"/>
</dbReference>
<dbReference type="GO" id="GO:0008811">
    <property type="term" value="F:chloramphenicol O-acetyltransferase activity"/>
    <property type="evidence" value="ECO:0007669"/>
    <property type="project" value="UniProtKB-EC"/>
</dbReference>
<accession>A0A7W3SRT4</accession>
<dbReference type="Pfam" id="PF00302">
    <property type="entry name" value="CAT"/>
    <property type="match status" value="1"/>
</dbReference>
<evidence type="ECO:0000256" key="3">
    <source>
        <dbReference type="ARBA" id="ARBA00011233"/>
    </source>
</evidence>
<keyword evidence="6 7" id="KW-0046">Antibiotic resistance</keyword>
<keyword evidence="7 9" id="KW-0808">Transferase</keyword>
<dbReference type="PROSITE" id="PS00100">
    <property type="entry name" value="CAT"/>
    <property type="match status" value="1"/>
</dbReference>
<comment type="subunit">
    <text evidence="3">Homotrimer.</text>
</comment>
<reference evidence="9 10" key="1">
    <citation type="submission" date="2020-08" db="EMBL/GenBank/DDBJ databases">
        <title>Genomic Encyclopedia of Type Strains, Phase III (KMG-III): the genomes of soil and plant-associated and newly described type strains.</title>
        <authorList>
            <person name="Whitman W."/>
        </authorList>
    </citation>
    <scope>NUCLEOTIDE SEQUENCE [LARGE SCALE GENOMIC DNA]</scope>
    <source>
        <strain evidence="9 10">CECT 8693</strain>
    </source>
</reference>
<dbReference type="GO" id="GO:0046677">
    <property type="term" value="P:response to antibiotic"/>
    <property type="evidence" value="ECO:0007669"/>
    <property type="project" value="UniProtKB-KW"/>
</dbReference>
<proteinExistence type="inferred from homology"/>
<dbReference type="InterPro" id="IPR023213">
    <property type="entry name" value="CAT-like_dom_sf"/>
</dbReference>
<name>A0A7W3SRT4_9BACL</name>
<protein>
    <recommendedName>
        <fullName evidence="5 7">Chloramphenicol acetyltransferase</fullName>
        <ecNumber evidence="4 7">2.3.1.28</ecNumber>
    </recommendedName>
</protein>
<dbReference type="Proteomes" id="UP000567067">
    <property type="component" value="Unassembled WGS sequence"/>
</dbReference>
<dbReference type="EMBL" id="JACJIP010000006">
    <property type="protein sequence ID" value="MBA9084899.1"/>
    <property type="molecule type" value="Genomic_DNA"/>
</dbReference>
<dbReference type="Gene3D" id="3.30.559.10">
    <property type="entry name" value="Chloramphenicol acetyltransferase-like domain"/>
    <property type="match status" value="1"/>
</dbReference>
<evidence type="ECO:0000256" key="2">
    <source>
        <dbReference type="ARBA" id="ARBA00010571"/>
    </source>
</evidence>
<evidence type="ECO:0000313" key="9">
    <source>
        <dbReference type="EMBL" id="MBA9084899.1"/>
    </source>
</evidence>
<evidence type="ECO:0000256" key="8">
    <source>
        <dbReference type="RuleBase" id="RU004156"/>
    </source>
</evidence>
<comment type="catalytic activity">
    <reaction evidence="7">
        <text>chloramphenicol + acetyl-CoA = chloramphenicol 3-acetate + CoA</text>
        <dbReference type="Rhea" id="RHEA:18421"/>
        <dbReference type="ChEBI" id="CHEBI:16730"/>
        <dbReference type="ChEBI" id="CHEBI:17698"/>
        <dbReference type="ChEBI" id="CHEBI:57287"/>
        <dbReference type="ChEBI" id="CHEBI:57288"/>
        <dbReference type="EC" id="2.3.1.28"/>
    </reaction>
</comment>
<evidence type="ECO:0000256" key="1">
    <source>
        <dbReference type="ARBA" id="ARBA00002150"/>
    </source>
</evidence>
<organism evidence="9 10">
    <name type="scientific">Fontibacillus solani</name>
    <dbReference type="NCBI Taxonomy" id="1572857"/>
    <lineage>
        <taxon>Bacteria</taxon>
        <taxon>Bacillati</taxon>
        <taxon>Bacillota</taxon>
        <taxon>Bacilli</taxon>
        <taxon>Bacillales</taxon>
        <taxon>Paenibacillaceae</taxon>
        <taxon>Fontibacillus</taxon>
    </lineage>
</organism>
<dbReference type="EC" id="2.3.1.28" evidence="4 7"/>
<gene>
    <name evidence="9" type="ORF">FHR92_001360</name>
</gene>
<dbReference type="InterPro" id="IPR018372">
    <property type="entry name" value="Chloramphenicol_AcTrfase_AS"/>
</dbReference>
<comment type="function">
    <text evidence="1 7">This enzyme is an effector of chloramphenicol resistance in bacteria.</text>
</comment>
<evidence type="ECO:0000256" key="5">
    <source>
        <dbReference type="ARBA" id="ARBA00020291"/>
    </source>
</evidence>
<evidence type="ECO:0000256" key="7">
    <source>
        <dbReference type="RuleBase" id="RU000503"/>
    </source>
</evidence>
<dbReference type="InterPro" id="IPR001707">
    <property type="entry name" value="Cmp_AcTrfase"/>
</dbReference>
<evidence type="ECO:0000256" key="4">
    <source>
        <dbReference type="ARBA" id="ARBA00013235"/>
    </source>
</evidence>